<dbReference type="Proteomes" id="UP001432027">
    <property type="component" value="Unassembled WGS sequence"/>
</dbReference>
<dbReference type="GO" id="GO:0005886">
    <property type="term" value="C:plasma membrane"/>
    <property type="evidence" value="ECO:0007669"/>
    <property type="project" value="UniProtKB-SubCell"/>
</dbReference>
<keyword evidence="3 11" id="KW-0812">Transmembrane</keyword>
<name>A0AAV5SN39_9BILA</name>
<evidence type="ECO:0000256" key="3">
    <source>
        <dbReference type="ARBA" id="ARBA00022692"/>
    </source>
</evidence>
<dbReference type="PANTHER" id="PTHR24246:SF27">
    <property type="entry name" value="ADENOSINE RECEPTOR, ISOFORM A"/>
    <property type="match status" value="1"/>
</dbReference>
<feature type="transmembrane region" description="Helical" evidence="11">
    <location>
        <begin position="234"/>
        <end position="255"/>
    </location>
</feature>
<keyword evidence="6 11" id="KW-0472">Membrane</keyword>
<keyword evidence="4 11" id="KW-1133">Transmembrane helix</keyword>
<gene>
    <name evidence="13" type="ORF">PENTCL1PPCAC_3739</name>
</gene>
<feature type="transmembrane region" description="Helical" evidence="11">
    <location>
        <begin position="122"/>
        <end position="140"/>
    </location>
</feature>
<evidence type="ECO:0000256" key="1">
    <source>
        <dbReference type="ARBA" id="ARBA00004651"/>
    </source>
</evidence>
<evidence type="ECO:0000256" key="10">
    <source>
        <dbReference type="SAM" id="MobiDB-lite"/>
    </source>
</evidence>
<accession>A0AAV5SN39</accession>
<dbReference type="PANTHER" id="PTHR24246">
    <property type="entry name" value="OLFACTORY RECEPTOR AND ADENOSINE RECEPTOR"/>
    <property type="match status" value="1"/>
</dbReference>
<comment type="caution">
    <text evidence="13">The sequence shown here is derived from an EMBL/GenBank/DDBJ whole genome shotgun (WGS) entry which is preliminary data.</text>
</comment>
<keyword evidence="5" id="KW-0297">G-protein coupled receptor</keyword>
<dbReference type="EMBL" id="BTSX01000001">
    <property type="protein sequence ID" value="GMS81564.1"/>
    <property type="molecule type" value="Genomic_DNA"/>
</dbReference>
<evidence type="ECO:0000313" key="13">
    <source>
        <dbReference type="EMBL" id="GMS81564.1"/>
    </source>
</evidence>
<dbReference type="InterPro" id="IPR017452">
    <property type="entry name" value="GPCR_Rhodpsn_7TM"/>
</dbReference>
<evidence type="ECO:0000256" key="5">
    <source>
        <dbReference type="ARBA" id="ARBA00023040"/>
    </source>
</evidence>
<evidence type="ECO:0000313" key="14">
    <source>
        <dbReference type="Proteomes" id="UP001432027"/>
    </source>
</evidence>
<feature type="region of interest" description="Disordered" evidence="10">
    <location>
        <begin position="401"/>
        <end position="421"/>
    </location>
</feature>
<dbReference type="PROSITE" id="PS50262">
    <property type="entry name" value="G_PROTEIN_RECEP_F1_2"/>
    <property type="match status" value="1"/>
</dbReference>
<dbReference type="AlphaFoldDB" id="A0AAV5SN39"/>
<feature type="transmembrane region" description="Helical" evidence="11">
    <location>
        <begin position="88"/>
        <end position="110"/>
    </location>
</feature>
<dbReference type="SUPFAM" id="SSF81321">
    <property type="entry name" value="Family A G protein-coupled receptor-like"/>
    <property type="match status" value="1"/>
</dbReference>
<evidence type="ECO:0000256" key="11">
    <source>
        <dbReference type="SAM" id="Phobius"/>
    </source>
</evidence>
<reference evidence="13" key="1">
    <citation type="submission" date="2023-10" db="EMBL/GenBank/DDBJ databases">
        <title>Genome assembly of Pristionchus species.</title>
        <authorList>
            <person name="Yoshida K."/>
            <person name="Sommer R.J."/>
        </authorList>
    </citation>
    <scope>NUCLEOTIDE SEQUENCE</scope>
    <source>
        <strain evidence="13">RS0144</strain>
    </source>
</reference>
<keyword evidence="7" id="KW-0675">Receptor</keyword>
<feature type="non-terminal residue" evidence="13">
    <location>
        <position position="1"/>
    </location>
</feature>
<dbReference type="Gene3D" id="1.20.1070.10">
    <property type="entry name" value="Rhodopsin 7-helix transmembrane proteins"/>
    <property type="match status" value="1"/>
</dbReference>
<keyword evidence="2" id="KW-1003">Cell membrane</keyword>
<proteinExistence type="predicted"/>
<comment type="subcellular location">
    <subcellularLocation>
        <location evidence="1">Cell membrane</location>
        <topology evidence="1">Multi-pass membrane protein</topology>
    </subcellularLocation>
</comment>
<feature type="transmembrane region" description="Helical" evidence="11">
    <location>
        <begin position="152"/>
        <end position="173"/>
    </location>
</feature>
<evidence type="ECO:0000259" key="12">
    <source>
        <dbReference type="PROSITE" id="PS50262"/>
    </source>
</evidence>
<protein>
    <recommendedName>
        <fullName evidence="12">G-protein coupled receptors family 1 profile domain-containing protein</fullName>
    </recommendedName>
</protein>
<dbReference type="Pfam" id="PF00001">
    <property type="entry name" value="7tm_1"/>
    <property type="match status" value="1"/>
</dbReference>
<dbReference type="GO" id="GO:0004930">
    <property type="term" value="F:G protein-coupled receptor activity"/>
    <property type="evidence" value="ECO:0007669"/>
    <property type="project" value="UniProtKB-KW"/>
</dbReference>
<feature type="transmembrane region" description="Helical" evidence="11">
    <location>
        <begin position="275"/>
        <end position="296"/>
    </location>
</feature>
<evidence type="ECO:0000256" key="9">
    <source>
        <dbReference type="ARBA" id="ARBA00023224"/>
    </source>
</evidence>
<keyword evidence="8" id="KW-0325">Glycoprotein</keyword>
<keyword evidence="9" id="KW-0807">Transducer</keyword>
<feature type="transmembrane region" description="Helical" evidence="11">
    <location>
        <begin position="41"/>
        <end position="68"/>
    </location>
</feature>
<evidence type="ECO:0000256" key="7">
    <source>
        <dbReference type="ARBA" id="ARBA00023170"/>
    </source>
</evidence>
<evidence type="ECO:0000256" key="6">
    <source>
        <dbReference type="ARBA" id="ARBA00023136"/>
    </source>
</evidence>
<feature type="transmembrane region" description="Helical" evidence="11">
    <location>
        <begin position="6"/>
        <end position="29"/>
    </location>
</feature>
<dbReference type="CDD" id="cd00637">
    <property type="entry name" value="7tm_classA_rhodopsin-like"/>
    <property type="match status" value="1"/>
</dbReference>
<dbReference type="InterPro" id="IPR000276">
    <property type="entry name" value="GPCR_Rhodpsn"/>
</dbReference>
<sequence>QMSQVERLACLCLGLVSIALNTFVIAALLRYRRRVLKNVFYVIVLNCAILDLTRAFLLTGVGGLQVFFSLRVQWVFTTWRILKWLLKPLNLMTIFNLLVFTTNEFVVIRYPLHYRRYCRRKVILGVLLACWGIAFFYTALSVATQMSEPNTILSAENIIALLCYVCLVCYGFILRTIRKFHRAEENGEFSAEGQKINHRATMKPCEGCEKTRGTSKRCNSHRKWRTHLMSRHKYLIVIGTVLLVNVLFLIPYSGIQILHFLHVKEVIRLTVVSRFLQHLATVMIGVHAVCQPLCYFRMTEFRRLACCHGRAPWNRSKSFSNHKSFGEEYGRSAGHSHDLGRNVVAGPVSTFVPLLENARMIMAPVNPKWGANAVKFRAHGNQLVKIDATTGKRKSLLLRSRSDADLLPPKKKSSAIDSALP</sequence>
<evidence type="ECO:0000256" key="2">
    <source>
        <dbReference type="ARBA" id="ARBA00022475"/>
    </source>
</evidence>
<organism evidence="13 14">
    <name type="scientific">Pristionchus entomophagus</name>
    <dbReference type="NCBI Taxonomy" id="358040"/>
    <lineage>
        <taxon>Eukaryota</taxon>
        <taxon>Metazoa</taxon>
        <taxon>Ecdysozoa</taxon>
        <taxon>Nematoda</taxon>
        <taxon>Chromadorea</taxon>
        <taxon>Rhabditida</taxon>
        <taxon>Rhabditina</taxon>
        <taxon>Diplogasteromorpha</taxon>
        <taxon>Diplogasteroidea</taxon>
        <taxon>Neodiplogasteridae</taxon>
        <taxon>Pristionchus</taxon>
    </lineage>
</organism>
<feature type="domain" description="G-protein coupled receptors family 1 profile" evidence="12">
    <location>
        <begin position="20"/>
        <end position="295"/>
    </location>
</feature>
<keyword evidence="14" id="KW-1185">Reference proteome</keyword>
<evidence type="ECO:0000256" key="4">
    <source>
        <dbReference type="ARBA" id="ARBA00022989"/>
    </source>
</evidence>
<evidence type="ECO:0000256" key="8">
    <source>
        <dbReference type="ARBA" id="ARBA00023180"/>
    </source>
</evidence>